<evidence type="ECO:0000259" key="5">
    <source>
        <dbReference type="PROSITE" id="PS51898"/>
    </source>
</evidence>
<dbReference type="PANTHER" id="PTHR30629:SF2">
    <property type="entry name" value="PROPHAGE INTEGRASE INTS-RELATED"/>
    <property type="match status" value="1"/>
</dbReference>
<sequence>MKRTAIKRFPMNDTVLAALEPESKEYRVNDGDNLYFAVHHKGNKRWDFRYKNPVTQKWDWMGLGAYPQTSGKLAREKAVEIRKLLADGINPKEHREAQKQALLNSDQFSFKSLAIEYCNSKTWTNETRIRNEGALKNHVYPSMGNRDYRKVTKKEWLDLIKTIQEKPHPKTGKPIVEMGNRVRGLCKDIYDLAEVTERIEFNPLSGIEKFIEKHKKQNMLHVKAEELPDLLRSIRAFKGRQTSIGLQLSIMFGCRPNEMRNAVWDEFDLEKAIWTIPAHRMKKRIEHTIPLCTQALALLSELKTYSRNSPYLFRGRSKSDQPISNNTFGKALKDMGYAGKQTPHGFRHIMSTALREKGFQRDWVESALAHKVGGVEGVYNKAVYLQQRKSMMQLWADYLDDLVSGVTIQTTKNEQPLDNLASKLKLSPEQTELLKGLFEITIIDNEFESETAA</sequence>
<dbReference type="SUPFAM" id="SSF56349">
    <property type="entry name" value="DNA breaking-rejoining enzymes"/>
    <property type="match status" value="1"/>
</dbReference>
<dbReference type="InterPro" id="IPR038488">
    <property type="entry name" value="Integrase_DNA-bd_sf"/>
</dbReference>
<dbReference type="PANTHER" id="PTHR30629">
    <property type="entry name" value="PROPHAGE INTEGRASE"/>
    <property type="match status" value="1"/>
</dbReference>
<evidence type="ECO:0000256" key="4">
    <source>
        <dbReference type="ARBA" id="ARBA00023172"/>
    </source>
</evidence>
<gene>
    <name evidence="6" type="ORF">QLH32_15675</name>
</gene>
<dbReference type="Pfam" id="PF22022">
    <property type="entry name" value="Phage_int_M"/>
    <property type="match status" value="1"/>
</dbReference>
<name>A0ABY8S263_9GAMM</name>
<feature type="domain" description="Tyr recombinase" evidence="5">
    <location>
        <begin position="217"/>
        <end position="392"/>
    </location>
</feature>
<dbReference type="InterPro" id="IPR011010">
    <property type="entry name" value="DNA_brk_join_enz"/>
</dbReference>
<dbReference type="CDD" id="cd00801">
    <property type="entry name" value="INT_P4_C"/>
    <property type="match status" value="1"/>
</dbReference>
<dbReference type="InterPro" id="IPR002104">
    <property type="entry name" value="Integrase_catalytic"/>
</dbReference>
<keyword evidence="4" id="KW-0233">DNA recombination</keyword>
<dbReference type="InterPro" id="IPR010998">
    <property type="entry name" value="Integrase_recombinase_N"/>
</dbReference>
<keyword evidence="7" id="KW-1185">Reference proteome</keyword>
<evidence type="ECO:0000256" key="2">
    <source>
        <dbReference type="ARBA" id="ARBA00022908"/>
    </source>
</evidence>
<proteinExistence type="inferred from homology"/>
<dbReference type="PROSITE" id="PS51898">
    <property type="entry name" value="TYR_RECOMBINASE"/>
    <property type="match status" value="1"/>
</dbReference>
<dbReference type="Gene3D" id="1.10.443.10">
    <property type="entry name" value="Intergrase catalytic core"/>
    <property type="match status" value="1"/>
</dbReference>
<evidence type="ECO:0000256" key="3">
    <source>
        <dbReference type="ARBA" id="ARBA00023125"/>
    </source>
</evidence>
<dbReference type="RefSeq" id="WP_283266975.1">
    <property type="nucleotide sequence ID" value="NZ_CP125669.1"/>
</dbReference>
<comment type="similarity">
    <text evidence="1">Belongs to the 'phage' integrase family.</text>
</comment>
<dbReference type="Pfam" id="PF00589">
    <property type="entry name" value="Phage_integrase"/>
    <property type="match status" value="1"/>
</dbReference>
<keyword evidence="2" id="KW-0229">DNA integration</keyword>
<dbReference type="InterPro" id="IPR050808">
    <property type="entry name" value="Phage_Integrase"/>
</dbReference>
<dbReference type="Gene3D" id="1.10.150.130">
    <property type="match status" value="1"/>
</dbReference>
<reference evidence="6 7" key="1">
    <citation type="submission" date="2023-05" db="EMBL/GenBank/DDBJ databases">
        <title>The complete genome of Acinetobacter sp. nov KCTC 92772.</title>
        <authorList>
            <person name="Zhou G."/>
        </authorList>
    </citation>
    <scope>NUCLEOTIDE SEQUENCE [LARGE SCALE GENOMIC DNA]</scope>
    <source>
        <strain evidence="6 7">KCTC 92772</strain>
    </source>
</reference>
<dbReference type="Proteomes" id="UP001229836">
    <property type="component" value="Chromosome"/>
</dbReference>
<evidence type="ECO:0000313" key="6">
    <source>
        <dbReference type="EMBL" id="WHP05431.1"/>
    </source>
</evidence>
<evidence type="ECO:0000256" key="1">
    <source>
        <dbReference type="ARBA" id="ARBA00008857"/>
    </source>
</evidence>
<keyword evidence="3" id="KW-0238">DNA-binding</keyword>
<dbReference type="InterPro" id="IPR025166">
    <property type="entry name" value="Integrase_DNA_bind_dom"/>
</dbReference>
<dbReference type="Pfam" id="PF13356">
    <property type="entry name" value="Arm-DNA-bind_3"/>
    <property type="match status" value="1"/>
</dbReference>
<dbReference type="Gene3D" id="3.30.160.390">
    <property type="entry name" value="Integrase, DNA-binding domain"/>
    <property type="match status" value="1"/>
</dbReference>
<dbReference type="EMBL" id="CP125669">
    <property type="protein sequence ID" value="WHP05431.1"/>
    <property type="molecule type" value="Genomic_DNA"/>
</dbReference>
<protein>
    <submittedName>
        <fullName evidence="6">Tyrosine-type recombinase/integrase</fullName>
    </submittedName>
</protein>
<organism evidence="6 7">
    <name type="scientific">Acinetobacter corruptisaponis</name>
    <dbReference type="NCBI Taxonomy" id="3045147"/>
    <lineage>
        <taxon>Bacteria</taxon>
        <taxon>Pseudomonadati</taxon>
        <taxon>Pseudomonadota</taxon>
        <taxon>Gammaproteobacteria</taxon>
        <taxon>Moraxellales</taxon>
        <taxon>Moraxellaceae</taxon>
        <taxon>Acinetobacter</taxon>
    </lineage>
</organism>
<dbReference type="InterPro" id="IPR013762">
    <property type="entry name" value="Integrase-like_cat_sf"/>
</dbReference>
<evidence type="ECO:0000313" key="7">
    <source>
        <dbReference type="Proteomes" id="UP001229836"/>
    </source>
</evidence>
<accession>A0ABY8S263</accession>
<dbReference type="InterPro" id="IPR053876">
    <property type="entry name" value="Phage_int_M"/>
</dbReference>